<evidence type="ECO:0000313" key="6">
    <source>
        <dbReference type="Proteomes" id="UP000255295"/>
    </source>
</evidence>
<dbReference type="SUPFAM" id="SSF52540">
    <property type="entry name" value="P-loop containing nucleoside triphosphate hydrolases"/>
    <property type="match status" value="1"/>
</dbReference>
<gene>
    <name evidence="3" type="ORF">LS41612_09715</name>
    <name evidence="4" type="ORF">NCTC10338_02793</name>
</gene>
<dbReference type="RefSeq" id="WP_024361060.1">
    <property type="nucleotide sequence ID" value="NZ_BJNS01000006.1"/>
</dbReference>
<evidence type="ECO:0000259" key="2">
    <source>
        <dbReference type="Pfam" id="PF00350"/>
    </source>
</evidence>
<dbReference type="Pfam" id="PF00350">
    <property type="entry name" value="Dynamin_N"/>
    <property type="match status" value="1"/>
</dbReference>
<organism evidence="3 5">
    <name type="scientific">Lysinibacillus sphaericus</name>
    <name type="common">Bacillus sphaericus</name>
    <dbReference type="NCBI Taxonomy" id="1421"/>
    <lineage>
        <taxon>Bacteria</taxon>
        <taxon>Bacillati</taxon>
        <taxon>Bacillota</taxon>
        <taxon>Bacilli</taxon>
        <taxon>Bacillales</taxon>
        <taxon>Bacillaceae</taxon>
        <taxon>Lysinibacillus</taxon>
    </lineage>
</organism>
<accession>A0A2S0JZE6</accession>
<feature type="domain" description="Dynamin N-terminal" evidence="2">
    <location>
        <begin position="59"/>
        <end position="216"/>
    </location>
</feature>
<dbReference type="PANTHER" id="PTHR43681:SF1">
    <property type="entry name" value="SARCALUMENIN"/>
    <property type="match status" value="1"/>
</dbReference>
<dbReference type="EMBL" id="UFSZ01000001">
    <property type="protein sequence ID" value="SUV17686.1"/>
    <property type="molecule type" value="Genomic_DNA"/>
</dbReference>
<sequence>MTNIDTTPIDYTASANNILPQFVDRLRQLHSIIVQNTYVKDTAKHLNRIIQDANNQTMVLIVGKERVGKTTLVNGLLGRSILPVSDQNPTGVNTFLRYGEHEEIKAYFLDGMVAIFDMSKLELLTTGDTFASQILREHLDYLEVYVKHELLKSVTIIDSVSLEAGGGEMAYFSESLINRVDEIFWVLRSESMAIDAEVLLMEALKNKGVVPLCIVNGIDKNNNTEAFIRSEKERIGHLLSDFVAISAMDALEAQQTDNKALWQRSQYDNLIAQIQRVAENSDKKTYAIIIRFLQWLERFRFELTIIPQRDPFQSAVENIEKFAGDTQYEFSRYQRDVAIVQEYEQEYEQVASVFKNVQTLYQLLQTISQHDYLQDDFVEQFTEKAVIYQQALREYRNMHNEYMREYERLDAQHKKIHGKGLMKAIFGHHTQNDFFKERVLRLNEQQEVCVTQYAKVREAEAIIVEEINTVQNYLINLSKKRLARIEKKVNELNQQRAKEKHQLKLYAAKLNEFSCLIEAQGFIKENIQPFLMDERVPLRSKDQQMLKETIDNITSIDLSKNGLLARSQMNNKMESIAIPFDVESKYALQPLRLAETDVKSNDIPAIPNKLEIQYED</sequence>
<dbReference type="Proteomes" id="UP000255295">
    <property type="component" value="Unassembled WGS sequence"/>
</dbReference>
<evidence type="ECO:0000256" key="1">
    <source>
        <dbReference type="SAM" id="Coils"/>
    </source>
</evidence>
<dbReference type="InterPro" id="IPR045063">
    <property type="entry name" value="Dynamin_N"/>
</dbReference>
<reference evidence="3 5" key="1">
    <citation type="submission" date="2017-03" db="EMBL/GenBank/DDBJ databases">
        <title>The whole genome sequencing and assembly of Lysinibacillus sphaericus DSM 28T strain.</title>
        <authorList>
            <person name="Lee Y.-J."/>
            <person name="Yi H."/>
            <person name="Bahn Y.-S."/>
            <person name="Kim J.F."/>
            <person name="Lee D.-W."/>
        </authorList>
    </citation>
    <scope>NUCLEOTIDE SEQUENCE [LARGE SCALE GENOMIC DNA]</scope>
    <source>
        <strain evidence="3 5">DSM 28</strain>
    </source>
</reference>
<feature type="coiled-coil region" evidence="1">
    <location>
        <begin position="475"/>
        <end position="509"/>
    </location>
</feature>
<proteinExistence type="predicted"/>
<dbReference type="Gene3D" id="3.40.50.300">
    <property type="entry name" value="P-loop containing nucleotide triphosphate hydrolases"/>
    <property type="match status" value="1"/>
</dbReference>
<dbReference type="Proteomes" id="UP000238825">
    <property type="component" value="Chromosome"/>
</dbReference>
<keyword evidence="1" id="KW-0175">Coiled coil</keyword>
<reference evidence="4 6" key="2">
    <citation type="submission" date="2018-06" db="EMBL/GenBank/DDBJ databases">
        <authorList>
            <consortium name="Pathogen Informatics"/>
            <person name="Doyle S."/>
        </authorList>
    </citation>
    <scope>NUCLEOTIDE SEQUENCE [LARGE SCALE GENOMIC DNA]</scope>
    <source>
        <strain evidence="4 6">NCTC10338</strain>
    </source>
</reference>
<evidence type="ECO:0000313" key="4">
    <source>
        <dbReference type="EMBL" id="SUV17686.1"/>
    </source>
</evidence>
<name>A0A2S0JZE6_LYSSH</name>
<dbReference type="EMBL" id="CP019980">
    <property type="protein sequence ID" value="AVK96520.1"/>
    <property type="molecule type" value="Genomic_DNA"/>
</dbReference>
<dbReference type="InterPro" id="IPR027417">
    <property type="entry name" value="P-loop_NTPase"/>
</dbReference>
<dbReference type="PANTHER" id="PTHR43681">
    <property type="entry name" value="TRANSMEMBRANE GTPASE FZO"/>
    <property type="match status" value="1"/>
</dbReference>
<evidence type="ECO:0000313" key="3">
    <source>
        <dbReference type="EMBL" id="AVK96520.1"/>
    </source>
</evidence>
<feature type="coiled-coil region" evidence="1">
    <location>
        <begin position="378"/>
        <end position="412"/>
    </location>
</feature>
<dbReference type="InterPro" id="IPR051943">
    <property type="entry name" value="TRAFAC_Dynamin-like_GTPase"/>
</dbReference>
<evidence type="ECO:0000313" key="5">
    <source>
        <dbReference type="Proteomes" id="UP000238825"/>
    </source>
</evidence>
<protein>
    <submittedName>
        <fullName evidence="3">GTP-binding protein</fullName>
    </submittedName>
    <submittedName>
        <fullName evidence="4">Predicted GTPase</fullName>
    </submittedName>
</protein>
<dbReference type="AlphaFoldDB" id="A0A2S0JZE6"/>
<dbReference type="GeneID" id="48276480"/>